<comment type="subcellular location">
    <subcellularLocation>
        <location evidence="1">Nucleus</location>
    </subcellularLocation>
</comment>
<evidence type="ECO:0000256" key="3">
    <source>
        <dbReference type="ARBA" id="ARBA00023125"/>
    </source>
</evidence>
<dbReference type="SUPFAM" id="SSF47459">
    <property type="entry name" value="HLH, helix-loop-helix DNA-binding domain"/>
    <property type="match status" value="1"/>
</dbReference>
<feature type="compositionally biased region" description="Polar residues" evidence="6">
    <location>
        <begin position="66"/>
        <end position="86"/>
    </location>
</feature>
<dbReference type="AlphaFoldDB" id="A0A284RLQ6"/>
<dbReference type="PROSITE" id="PS50888">
    <property type="entry name" value="BHLH"/>
    <property type="match status" value="1"/>
</dbReference>
<evidence type="ECO:0000259" key="7">
    <source>
        <dbReference type="PROSITE" id="PS50888"/>
    </source>
</evidence>
<keyword evidence="5" id="KW-0539">Nucleus</keyword>
<evidence type="ECO:0000313" key="9">
    <source>
        <dbReference type="Proteomes" id="UP000219338"/>
    </source>
</evidence>
<keyword evidence="4" id="KW-0804">Transcription</keyword>
<dbReference type="EMBL" id="FUEG01000011">
    <property type="protein sequence ID" value="SJL09654.1"/>
    <property type="molecule type" value="Genomic_DNA"/>
</dbReference>
<dbReference type="PANTHER" id="PTHR15741">
    <property type="entry name" value="BASIC HELIX-LOOP-HELIX ZIP TRANSCRIPTION FACTOR"/>
    <property type="match status" value="1"/>
</dbReference>
<dbReference type="OrthoDB" id="5778525at2759"/>
<keyword evidence="2" id="KW-0805">Transcription regulation</keyword>
<dbReference type="STRING" id="47428.A0A284RLQ6"/>
<proteinExistence type="predicted"/>
<sequence length="222" mass="24557">MYDYEQHYAPTGDFYALIPPQRKDALSKATRDLMALEPPPSPSKHSLNHPPPPPPKRFRPTPPPQAQTASKSTLLSPSQKKANHIQSEQKRRANIRRGYEALCQTVPALREAIKQEEATISNESRGEAKRRRRSRQGGSGGGGSGSEVSADGRAGPRSENVVLGKTIEYIHALVSEREALLARLHHANSRLPTPLPPPPNALWERRWNGGDSRDDDESDESD</sequence>
<dbReference type="Pfam" id="PF00010">
    <property type="entry name" value="HLH"/>
    <property type="match status" value="1"/>
</dbReference>
<organism evidence="8 9">
    <name type="scientific">Armillaria ostoyae</name>
    <name type="common">Armillaria root rot fungus</name>
    <dbReference type="NCBI Taxonomy" id="47428"/>
    <lineage>
        <taxon>Eukaryota</taxon>
        <taxon>Fungi</taxon>
        <taxon>Dikarya</taxon>
        <taxon>Basidiomycota</taxon>
        <taxon>Agaricomycotina</taxon>
        <taxon>Agaricomycetes</taxon>
        <taxon>Agaricomycetidae</taxon>
        <taxon>Agaricales</taxon>
        <taxon>Marasmiineae</taxon>
        <taxon>Physalacriaceae</taxon>
        <taxon>Armillaria</taxon>
    </lineage>
</organism>
<feature type="region of interest" description="Disordered" evidence="6">
    <location>
        <begin position="112"/>
        <end position="162"/>
    </location>
</feature>
<feature type="compositionally biased region" description="Pro residues" evidence="6">
    <location>
        <begin position="49"/>
        <end position="65"/>
    </location>
</feature>
<accession>A0A284RLQ6</accession>
<dbReference type="GO" id="GO:0000981">
    <property type="term" value="F:DNA-binding transcription factor activity, RNA polymerase II-specific"/>
    <property type="evidence" value="ECO:0007669"/>
    <property type="project" value="TreeGrafter"/>
</dbReference>
<gene>
    <name evidence="8" type="ORF">ARMOST_13035</name>
</gene>
<dbReference type="GO" id="GO:0000978">
    <property type="term" value="F:RNA polymerase II cis-regulatory region sequence-specific DNA binding"/>
    <property type="evidence" value="ECO:0007669"/>
    <property type="project" value="TreeGrafter"/>
</dbReference>
<evidence type="ECO:0000256" key="5">
    <source>
        <dbReference type="ARBA" id="ARBA00023242"/>
    </source>
</evidence>
<dbReference type="Proteomes" id="UP000219338">
    <property type="component" value="Unassembled WGS sequence"/>
</dbReference>
<name>A0A284RLQ6_ARMOS</name>
<dbReference type="InterPro" id="IPR036638">
    <property type="entry name" value="HLH_DNA-bd_sf"/>
</dbReference>
<dbReference type="InterPro" id="IPR011598">
    <property type="entry name" value="bHLH_dom"/>
</dbReference>
<feature type="region of interest" description="Disordered" evidence="6">
    <location>
        <begin position="188"/>
        <end position="222"/>
    </location>
</feature>
<dbReference type="PANTHER" id="PTHR15741:SF27">
    <property type="entry name" value="TRANSCRIPTION FACTOR AP-4"/>
    <property type="match status" value="1"/>
</dbReference>
<keyword evidence="3" id="KW-0238">DNA-binding</keyword>
<reference evidence="9" key="1">
    <citation type="journal article" date="2017" name="Nat. Ecol. Evol.">
        <title>Genome expansion and lineage-specific genetic innovations in the forest pathogenic fungi Armillaria.</title>
        <authorList>
            <person name="Sipos G."/>
            <person name="Prasanna A.N."/>
            <person name="Walter M.C."/>
            <person name="O'Connor E."/>
            <person name="Balint B."/>
            <person name="Krizsan K."/>
            <person name="Kiss B."/>
            <person name="Hess J."/>
            <person name="Varga T."/>
            <person name="Slot J."/>
            <person name="Riley R."/>
            <person name="Boka B."/>
            <person name="Rigling D."/>
            <person name="Barry K."/>
            <person name="Lee J."/>
            <person name="Mihaltcheva S."/>
            <person name="LaButti K."/>
            <person name="Lipzen A."/>
            <person name="Waldron R."/>
            <person name="Moloney N.M."/>
            <person name="Sperisen C."/>
            <person name="Kredics L."/>
            <person name="Vagvoelgyi C."/>
            <person name="Patrignani A."/>
            <person name="Fitzpatrick D."/>
            <person name="Nagy I."/>
            <person name="Doyle S."/>
            <person name="Anderson J.B."/>
            <person name="Grigoriev I.V."/>
            <person name="Gueldener U."/>
            <person name="Muensterkoetter M."/>
            <person name="Nagy L.G."/>
        </authorList>
    </citation>
    <scope>NUCLEOTIDE SEQUENCE [LARGE SCALE GENOMIC DNA]</scope>
    <source>
        <strain evidence="9">C18/9</strain>
    </source>
</reference>
<keyword evidence="9" id="KW-1185">Reference proteome</keyword>
<feature type="region of interest" description="Disordered" evidence="6">
    <location>
        <begin position="23"/>
        <end position="96"/>
    </location>
</feature>
<evidence type="ECO:0000256" key="4">
    <source>
        <dbReference type="ARBA" id="ARBA00023163"/>
    </source>
</evidence>
<protein>
    <recommendedName>
        <fullName evidence="7">BHLH domain-containing protein</fullName>
    </recommendedName>
</protein>
<dbReference type="Gene3D" id="4.10.280.10">
    <property type="entry name" value="Helix-loop-helix DNA-binding domain"/>
    <property type="match status" value="1"/>
</dbReference>
<evidence type="ECO:0000256" key="6">
    <source>
        <dbReference type="SAM" id="MobiDB-lite"/>
    </source>
</evidence>
<evidence type="ECO:0000313" key="8">
    <source>
        <dbReference type="EMBL" id="SJL09654.1"/>
    </source>
</evidence>
<feature type="domain" description="BHLH" evidence="7">
    <location>
        <begin position="79"/>
        <end position="173"/>
    </location>
</feature>
<evidence type="ECO:0000256" key="1">
    <source>
        <dbReference type="ARBA" id="ARBA00004123"/>
    </source>
</evidence>
<dbReference type="InterPro" id="IPR052207">
    <property type="entry name" value="Max-like/E-box_TFs"/>
</dbReference>
<dbReference type="OMA" id="TIEYIHA"/>
<evidence type="ECO:0000256" key="2">
    <source>
        <dbReference type="ARBA" id="ARBA00023015"/>
    </source>
</evidence>
<dbReference type="GO" id="GO:0046983">
    <property type="term" value="F:protein dimerization activity"/>
    <property type="evidence" value="ECO:0007669"/>
    <property type="project" value="InterPro"/>
</dbReference>
<dbReference type="GO" id="GO:0005634">
    <property type="term" value="C:nucleus"/>
    <property type="evidence" value="ECO:0007669"/>
    <property type="project" value="UniProtKB-SubCell"/>
</dbReference>
<feature type="compositionally biased region" description="Acidic residues" evidence="6">
    <location>
        <begin position="213"/>
        <end position="222"/>
    </location>
</feature>
<feature type="compositionally biased region" description="Basic and acidic residues" evidence="6">
    <location>
        <begin position="203"/>
        <end position="212"/>
    </location>
</feature>